<name>A0A8H4PCU5_9HYPO</name>
<accession>A0A8H4PCU5</accession>
<evidence type="ECO:0000313" key="2">
    <source>
        <dbReference type="EMBL" id="KAF4466098.1"/>
    </source>
</evidence>
<proteinExistence type="predicted"/>
<protein>
    <submittedName>
        <fullName evidence="2">Uncharacterized protein</fullName>
    </submittedName>
</protein>
<feature type="compositionally biased region" description="Basic residues" evidence="1">
    <location>
        <begin position="172"/>
        <end position="184"/>
    </location>
</feature>
<dbReference type="OrthoDB" id="5084929at2759"/>
<dbReference type="AlphaFoldDB" id="A0A8H4PCU5"/>
<feature type="region of interest" description="Disordered" evidence="1">
    <location>
        <begin position="161"/>
        <end position="198"/>
    </location>
</feature>
<evidence type="ECO:0000313" key="3">
    <source>
        <dbReference type="Proteomes" id="UP000554235"/>
    </source>
</evidence>
<evidence type="ECO:0000256" key="1">
    <source>
        <dbReference type="SAM" id="MobiDB-lite"/>
    </source>
</evidence>
<dbReference type="EMBL" id="JAADYS010000930">
    <property type="protein sequence ID" value="KAF4466098.1"/>
    <property type="molecule type" value="Genomic_DNA"/>
</dbReference>
<gene>
    <name evidence="2" type="ORF">FALBO_7056</name>
</gene>
<sequence>MKQKGRTSDHIHFPRHSARISRRFDNANGDLLGRAVVISIINYLADVADAAEEVRLPKGHRDRARLENERRKMCESVVRGANDLTALFNSVKGERKYTDPAPKNLPLYRNELRGQVLYPLQRADATRVSFGRPFSFTPYRDKLSSILAGVEREIRHWLRVPRPSSTNEHRASGHRGHRRRRSKRSPSPPPLRGLCTVM</sequence>
<comment type="caution">
    <text evidence="2">The sequence shown here is derived from an EMBL/GenBank/DDBJ whole genome shotgun (WGS) entry which is preliminary data.</text>
</comment>
<keyword evidence="3" id="KW-1185">Reference proteome</keyword>
<dbReference type="Proteomes" id="UP000554235">
    <property type="component" value="Unassembled WGS sequence"/>
</dbReference>
<reference evidence="2 3" key="1">
    <citation type="submission" date="2020-01" db="EMBL/GenBank/DDBJ databases">
        <title>Identification and distribution of gene clusters putatively required for synthesis of sphingolipid metabolism inhibitors in phylogenetically diverse species of the filamentous fungus Fusarium.</title>
        <authorList>
            <person name="Kim H.-S."/>
            <person name="Busman M."/>
            <person name="Brown D.W."/>
            <person name="Divon H."/>
            <person name="Uhlig S."/>
            <person name="Proctor R.H."/>
        </authorList>
    </citation>
    <scope>NUCLEOTIDE SEQUENCE [LARGE SCALE GENOMIC DNA]</scope>
    <source>
        <strain evidence="2 3">NRRL 20459</strain>
    </source>
</reference>
<organism evidence="2 3">
    <name type="scientific">Fusarium albosuccineum</name>
    <dbReference type="NCBI Taxonomy" id="1237068"/>
    <lineage>
        <taxon>Eukaryota</taxon>
        <taxon>Fungi</taxon>
        <taxon>Dikarya</taxon>
        <taxon>Ascomycota</taxon>
        <taxon>Pezizomycotina</taxon>
        <taxon>Sordariomycetes</taxon>
        <taxon>Hypocreomycetidae</taxon>
        <taxon>Hypocreales</taxon>
        <taxon>Nectriaceae</taxon>
        <taxon>Fusarium</taxon>
        <taxon>Fusarium decemcellulare species complex</taxon>
    </lineage>
</organism>